<dbReference type="Proteomes" id="UP000814140">
    <property type="component" value="Unassembled WGS sequence"/>
</dbReference>
<keyword evidence="2" id="KW-1185">Reference proteome</keyword>
<reference evidence="1" key="2">
    <citation type="journal article" date="2022" name="New Phytol.">
        <title>Evolutionary transition to the ectomycorrhizal habit in the genomes of a hyperdiverse lineage of mushroom-forming fungi.</title>
        <authorList>
            <person name="Looney B."/>
            <person name="Miyauchi S."/>
            <person name="Morin E."/>
            <person name="Drula E."/>
            <person name="Courty P.E."/>
            <person name="Kohler A."/>
            <person name="Kuo A."/>
            <person name="LaButti K."/>
            <person name="Pangilinan J."/>
            <person name="Lipzen A."/>
            <person name="Riley R."/>
            <person name="Andreopoulos W."/>
            <person name="He G."/>
            <person name="Johnson J."/>
            <person name="Nolan M."/>
            <person name="Tritt A."/>
            <person name="Barry K.W."/>
            <person name="Grigoriev I.V."/>
            <person name="Nagy L.G."/>
            <person name="Hibbett D."/>
            <person name="Henrissat B."/>
            <person name="Matheny P.B."/>
            <person name="Labbe J."/>
            <person name="Martin F.M."/>
        </authorList>
    </citation>
    <scope>NUCLEOTIDE SEQUENCE</scope>
    <source>
        <strain evidence="1">HHB10654</strain>
    </source>
</reference>
<protein>
    <submittedName>
        <fullName evidence="1">Uncharacterized protein</fullName>
    </submittedName>
</protein>
<name>A0ACB8SEX7_9AGAM</name>
<sequence length="151" mass="16197">MSSESSDAPMTIGGLSIPDTTLYTAVDQLDFASTFASSSTVVPSDARLAIFESQPLFPPQQSTPDLVVIFSQVMYTNMMVIALMEQARLLKEKVDFEIALNGIEASLSQGKIANIERAGERKAATVIVAFVLSFIFGSVTALVLTARLVLC</sequence>
<evidence type="ECO:0000313" key="1">
    <source>
        <dbReference type="EMBL" id="KAI0054797.1"/>
    </source>
</evidence>
<proteinExistence type="predicted"/>
<accession>A0ACB8SEX7</accession>
<evidence type="ECO:0000313" key="2">
    <source>
        <dbReference type="Proteomes" id="UP000814140"/>
    </source>
</evidence>
<organism evidence="1 2">
    <name type="scientific">Artomyces pyxidatus</name>
    <dbReference type="NCBI Taxonomy" id="48021"/>
    <lineage>
        <taxon>Eukaryota</taxon>
        <taxon>Fungi</taxon>
        <taxon>Dikarya</taxon>
        <taxon>Basidiomycota</taxon>
        <taxon>Agaricomycotina</taxon>
        <taxon>Agaricomycetes</taxon>
        <taxon>Russulales</taxon>
        <taxon>Auriscalpiaceae</taxon>
        <taxon>Artomyces</taxon>
    </lineage>
</organism>
<comment type="caution">
    <text evidence="1">The sequence shown here is derived from an EMBL/GenBank/DDBJ whole genome shotgun (WGS) entry which is preliminary data.</text>
</comment>
<dbReference type="EMBL" id="MU277345">
    <property type="protein sequence ID" value="KAI0054797.1"/>
    <property type="molecule type" value="Genomic_DNA"/>
</dbReference>
<reference evidence="1" key="1">
    <citation type="submission" date="2021-03" db="EMBL/GenBank/DDBJ databases">
        <authorList>
            <consortium name="DOE Joint Genome Institute"/>
            <person name="Ahrendt S."/>
            <person name="Looney B.P."/>
            <person name="Miyauchi S."/>
            <person name="Morin E."/>
            <person name="Drula E."/>
            <person name="Courty P.E."/>
            <person name="Chicoki N."/>
            <person name="Fauchery L."/>
            <person name="Kohler A."/>
            <person name="Kuo A."/>
            <person name="Labutti K."/>
            <person name="Pangilinan J."/>
            <person name="Lipzen A."/>
            <person name="Riley R."/>
            <person name="Andreopoulos W."/>
            <person name="He G."/>
            <person name="Johnson J."/>
            <person name="Barry K.W."/>
            <person name="Grigoriev I.V."/>
            <person name="Nagy L."/>
            <person name="Hibbett D."/>
            <person name="Henrissat B."/>
            <person name="Matheny P.B."/>
            <person name="Labbe J."/>
            <person name="Martin F."/>
        </authorList>
    </citation>
    <scope>NUCLEOTIDE SEQUENCE</scope>
    <source>
        <strain evidence="1">HHB10654</strain>
    </source>
</reference>
<gene>
    <name evidence="1" type="ORF">BV25DRAFT_1922367</name>
</gene>